<dbReference type="EMBL" id="JAASRM010000001">
    <property type="protein sequence ID" value="NIK88341.1"/>
    <property type="molecule type" value="Genomic_DNA"/>
</dbReference>
<dbReference type="Pfam" id="PF07310">
    <property type="entry name" value="PAS_5"/>
    <property type="match status" value="1"/>
</dbReference>
<evidence type="ECO:0000313" key="2">
    <source>
        <dbReference type="Proteomes" id="UP000570514"/>
    </source>
</evidence>
<proteinExistence type="predicted"/>
<dbReference type="AlphaFoldDB" id="A0A846MZ19"/>
<dbReference type="RefSeq" id="WP_167082526.1">
    <property type="nucleotide sequence ID" value="NZ_BAAADC010000001.1"/>
</dbReference>
<keyword evidence="2" id="KW-1185">Reference proteome</keyword>
<evidence type="ECO:0008006" key="3">
    <source>
        <dbReference type="Google" id="ProtNLM"/>
    </source>
</evidence>
<sequence>MEKASKILLEYWRSLCRVGTIPSRDAIEPKALKSILPVVFLLDVQGEVGITYSLAGTMLCERYGRELRGTAFTDRFDDQSRPNVLALLRRCQEIGSALYLHTRAEHSILGFAPLETIIAPLTFRDQGPVRFIGATHFTNPQRRSYSGHILSQRLIHGTDIPAHPPQPIAQPMGMRIAPH</sequence>
<evidence type="ECO:0000313" key="1">
    <source>
        <dbReference type="EMBL" id="NIK88341.1"/>
    </source>
</evidence>
<dbReference type="Proteomes" id="UP000570514">
    <property type="component" value="Unassembled WGS sequence"/>
</dbReference>
<comment type="caution">
    <text evidence="1">The sequence shown here is derived from an EMBL/GenBank/DDBJ whole genome shotgun (WGS) entry which is preliminary data.</text>
</comment>
<protein>
    <recommendedName>
        <fullName evidence="3">PAS domain-containing protein</fullName>
    </recommendedName>
</protein>
<name>A0A846MZ19_9PROT</name>
<dbReference type="InterPro" id="IPR009922">
    <property type="entry name" value="DUF1457"/>
</dbReference>
<reference evidence="1 2" key="1">
    <citation type="submission" date="2020-03" db="EMBL/GenBank/DDBJ databases">
        <title>Genomic Encyclopedia of Type Strains, Phase IV (KMG-IV): sequencing the most valuable type-strain genomes for metagenomic binning, comparative biology and taxonomic classification.</title>
        <authorList>
            <person name="Goeker M."/>
        </authorList>
    </citation>
    <scope>NUCLEOTIDE SEQUENCE [LARGE SCALE GENOMIC DNA]</scope>
    <source>
        <strain evidence="1 2">DSM 19867</strain>
    </source>
</reference>
<accession>A0A846MZ19</accession>
<organism evidence="1 2">
    <name type="scientific">Rhizomicrobium palustre</name>
    <dbReference type="NCBI Taxonomy" id="189966"/>
    <lineage>
        <taxon>Bacteria</taxon>
        <taxon>Pseudomonadati</taxon>
        <taxon>Pseudomonadota</taxon>
        <taxon>Alphaproteobacteria</taxon>
        <taxon>Micropepsales</taxon>
        <taxon>Micropepsaceae</taxon>
        <taxon>Rhizomicrobium</taxon>
    </lineage>
</organism>
<gene>
    <name evidence="1" type="ORF">FHS83_001659</name>
</gene>